<feature type="transmembrane region" description="Helical" evidence="7">
    <location>
        <begin position="252"/>
        <end position="270"/>
    </location>
</feature>
<feature type="transmembrane region" description="Helical" evidence="7">
    <location>
        <begin position="282"/>
        <end position="302"/>
    </location>
</feature>
<evidence type="ECO:0000256" key="2">
    <source>
        <dbReference type="ARBA" id="ARBA00022448"/>
    </source>
</evidence>
<dbReference type="InterPro" id="IPR011701">
    <property type="entry name" value="MFS"/>
</dbReference>
<feature type="domain" description="Major facilitator superfamily (MFS) profile" evidence="8">
    <location>
        <begin position="1"/>
        <end position="404"/>
    </location>
</feature>
<feature type="transmembrane region" description="Helical" evidence="7">
    <location>
        <begin position="219"/>
        <end position="240"/>
    </location>
</feature>
<dbReference type="PANTHER" id="PTHR23517:SF13">
    <property type="entry name" value="MAJOR FACILITATOR SUPERFAMILY MFS_1"/>
    <property type="match status" value="1"/>
</dbReference>
<feature type="transmembrane region" description="Helical" evidence="7">
    <location>
        <begin position="103"/>
        <end position="125"/>
    </location>
</feature>
<dbReference type="SUPFAM" id="SSF103473">
    <property type="entry name" value="MFS general substrate transporter"/>
    <property type="match status" value="1"/>
</dbReference>
<dbReference type="PANTHER" id="PTHR23517">
    <property type="entry name" value="RESISTANCE PROTEIN MDTM, PUTATIVE-RELATED-RELATED"/>
    <property type="match status" value="1"/>
</dbReference>
<dbReference type="PROSITE" id="PS50850">
    <property type="entry name" value="MFS"/>
    <property type="match status" value="1"/>
</dbReference>
<sequence>MLVAKAKQGWGGFALLVLTVAFCFAVSSVPTPLYPLYIQAWQAPPSAIGDVFAIYMVAVLLTLLCLGRVSDTYGRLRVVLVALCCVLTGIALSAFSINVTMLLVARAITGLGNGLLTTAATIALIDAHPTGDKRIASIAMASGIAVGFGLGPLLGGLVAQAGFYPLITAYVPVFLVIAACAFGVWRYSKTVRPDSGFVRRPLSMRPELSLAGGANRKPFVLACLGGFANYATGCCYFSLLPALMFGALPWKGPLVMGLAFLPMAFLTLAIQISQRNVEPFKGLGIGLLSHVMAALCMLIGVLPFGTPLALFVGIVFLSMGQSYSFMCSATIANLASDPARRAANMSTYFLSAYLGASVPPMVVGRMADGLGLVRALTLYGSLLAITVAILTYLSFSWSKRRWLT</sequence>
<feature type="transmembrane region" description="Helical" evidence="7">
    <location>
        <begin position="347"/>
        <end position="364"/>
    </location>
</feature>
<accession>A0ABS8C9F6</accession>
<reference evidence="9 10" key="1">
    <citation type="submission" date="2020-07" db="EMBL/GenBank/DDBJ databases">
        <title>Pusillimonas sp. nov., isolated from poultry manure in Taiwan.</title>
        <authorList>
            <person name="Lin S.-Y."/>
            <person name="Tang Y.-S."/>
            <person name="Young C.-C."/>
        </authorList>
    </citation>
    <scope>NUCLEOTIDE SEQUENCE [LARGE SCALE GENOMIC DNA]</scope>
    <source>
        <strain evidence="9 10">CC-YST705</strain>
    </source>
</reference>
<proteinExistence type="predicted"/>
<comment type="subcellular location">
    <subcellularLocation>
        <location evidence="1">Cell membrane</location>
        <topology evidence="1">Multi-pass membrane protein</topology>
    </subcellularLocation>
</comment>
<evidence type="ECO:0000256" key="1">
    <source>
        <dbReference type="ARBA" id="ARBA00004651"/>
    </source>
</evidence>
<evidence type="ECO:0000256" key="4">
    <source>
        <dbReference type="ARBA" id="ARBA00022692"/>
    </source>
</evidence>
<feature type="transmembrane region" description="Helical" evidence="7">
    <location>
        <begin position="308"/>
        <end position="335"/>
    </location>
</feature>
<evidence type="ECO:0000256" key="6">
    <source>
        <dbReference type="ARBA" id="ARBA00023136"/>
    </source>
</evidence>
<dbReference type="InterPro" id="IPR020846">
    <property type="entry name" value="MFS_dom"/>
</dbReference>
<comment type="caution">
    <text evidence="9">The sequence shown here is derived from an EMBL/GenBank/DDBJ whole genome shotgun (WGS) entry which is preliminary data.</text>
</comment>
<keyword evidence="2" id="KW-0813">Transport</keyword>
<evidence type="ECO:0000313" key="10">
    <source>
        <dbReference type="Proteomes" id="UP000776983"/>
    </source>
</evidence>
<dbReference type="Proteomes" id="UP000776983">
    <property type="component" value="Unassembled WGS sequence"/>
</dbReference>
<feature type="transmembrane region" description="Helical" evidence="7">
    <location>
        <begin position="163"/>
        <end position="185"/>
    </location>
</feature>
<feature type="transmembrane region" description="Helical" evidence="7">
    <location>
        <begin position="52"/>
        <end position="69"/>
    </location>
</feature>
<evidence type="ECO:0000256" key="7">
    <source>
        <dbReference type="SAM" id="Phobius"/>
    </source>
</evidence>
<keyword evidence="6 7" id="KW-0472">Membrane</keyword>
<dbReference type="Gene3D" id="1.20.1250.20">
    <property type="entry name" value="MFS general substrate transporter like domains"/>
    <property type="match status" value="1"/>
</dbReference>
<keyword evidence="10" id="KW-1185">Reference proteome</keyword>
<dbReference type="Pfam" id="PF07690">
    <property type="entry name" value="MFS_1"/>
    <property type="match status" value="1"/>
</dbReference>
<protein>
    <submittedName>
        <fullName evidence="9">MFS transporter</fullName>
    </submittedName>
</protein>
<organism evidence="9 10">
    <name type="scientific">Mesopusillimonas faecipullorum</name>
    <dbReference type="NCBI Taxonomy" id="2755040"/>
    <lineage>
        <taxon>Bacteria</taxon>
        <taxon>Pseudomonadati</taxon>
        <taxon>Pseudomonadota</taxon>
        <taxon>Betaproteobacteria</taxon>
        <taxon>Burkholderiales</taxon>
        <taxon>Alcaligenaceae</taxon>
        <taxon>Mesopusillimonas</taxon>
    </lineage>
</organism>
<gene>
    <name evidence="9" type="ORF">H0484_02705</name>
</gene>
<evidence type="ECO:0000259" key="8">
    <source>
        <dbReference type="PROSITE" id="PS50850"/>
    </source>
</evidence>
<keyword evidence="5 7" id="KW-1133">Transmembrane helix</keyword>
<dbReference type="InterPro" id="IPR036259">
    <property type="entry name" value="MFS_trans_sf"/>
</dbReference>
<feature type="transmembrane region" description="Helical" evidence="7">
    <location>
        <begin position="376"/>
        <end position="395"/>
    </location>
</feature>
<feature type="transmembrane region" description="Helical" evidence="7">
    <location>
        <begin position="76"/>
        <end position="97"/>
    </location>
</feature>
<dbReference type="EMBL" id="JACDXW010000001">
    <property type="protein sequence ID" value="MCB5362666.1"/>
    <property type="molecule type" value="Genomic_DNA"/>
</dbReference>
<evidence type="ECO:0000256" key="3">
    <source>
        <dbReference type="ARBA" id="ARBA00022475"/>
    </source>
</evidence>
<dbReference type="InterPro" id="IPR050171">
    <property type="entry name" value="MFS_Transporters"/>
</dbReference>
<name>A0ABS8C9F6_9BURK</name>
<dbReference type="RefSeq" id="WP_226952890.1">
    <property type="nucleotide sequence ID" value="NZ_JACDXW010000001.1"/>
</dbReference>
<keyword evidence="4 7" id="KW-0812">Transmembrane</keyword>
<keyword evidence="3" id="KW-1003">Cell membrane</keyword>
<feature type="transmembrane region" description="Helical" evidence="7">
    <location>
        <begin position="137"/>
        <end position="157"/>
    </location>
</feature>
<evidence type="ECO:0000256" key="5">
    <source>
        <dbReference type="ARBA" id="ARBA00022989"/>
    </source>
</evidence>
<evidence type="ECO:0000313" key="9">
    <source>
        <dbReference type="EMBL" id="MCB5362666.1"/>
    </source>
</evidence>